<accession>A0A1B2EDV8</accession>
<name>A0A1B2EDV8_9HYPH</name>
<gene>
    <name evidence="1" type="ORF">BB934_07915</name>
</gene>
<proteinExistence type="predicted"/>
<dbReference type="EMBL" id="CP016616">
    <property type="protein sequence ID" value="ANY78170.1"/>
    <property type="molecule type" value="Genomic_DNA"/>
</dbReference>
<protein>
    <submittedName>
        <fullName evidence="1">Uncharacterized protein</fullName>
    </submittedName>
</protein>
<dbReference type="KEGG" id="moc:BB934_07915"/>
<dbReference type="AlphaFoldDB" id="A0A1B2EDV8"/>
<reference evidence="1" key="1">
    <citation type="submission" date="2016-07" db="EMBL/GenBank/DDBJ databases">
        <title>Microvirga ossetica sp. nov. a new species of rhizobia isolated from root nodules of the legume species Vicia alpestris Steven originated from North Ossetia region in the Caucasus.</title>
        <authorList>
            <person name="Safronova V.I."/>
            <person name="Kuznetsova I.G."/>
            <person name="Sazanova A.L."/>
            <person name="Belimov A."/>
            <person name="Andronov E."/>
            <person name="Osledkin Y.S."/>
            <person name="Onishchuk O.P."/>
            <person name="Kurchak O.N."/>
            <person name="Shaposhnikov A.I."/>
            <person name="Willems A."/>
            <person name="Tikhonovich I.A."/>
        </authorList>
    </citation>
    <scope>NUCLEOTIDE SEQUENCE [LARGE SCALE GENOMIC DNA]</scope>
    <source>
        <strain evidence="1">V5/3M</strain>
    </source>
</reference>
<evidence type="ECO:0000313" key="1">
    <source>
        <dbReference type="EMBL" id="ANY78170.1"/>
    </source>
</evidence>
<sequence length="96" mass="10640">MVQAILDRAHDAVDLALNGHALRFNLRSLATCFLGQPVHLFLVRTGEFRHQLRREQVENTRLDLLAADRAVIPAYNGRSRCGDADKGVHHLTGDAG</sequence>
<organism evidence="1">
    <name type="scientific">Microvirga ossetica</name>
    <dbReference type="NCBI Taxonomy" id="1882682"/>
    <lineage>
        <taxon>Bacteria</taxon>
        <taxon>Pseudomonadati</taxon>
        <taxon>Pseudomonadota</taxon>
        <taxon>Alphaproteobacteria</taxon>
        <taxon>Hyphomicrobiales</taxon>
        <taxon>Methylobacteriaceae</taxon>
        <taxon>Microvirga</taxon>
    </lineage>
</organism>